<dbReference type="Pfam" id="PF01513">
    <property type="entry name" value="NAD_kinase"/>
    <property type="match status" value="1"/>
</dbReference>
<comment type="caution">
    <text evidence="6">Lacks conserved residue(s) required for the propagation of feature annotation.</text>
</comment>
<dbReference type="InterPro" id="IPR002504">
    <property type="entry name" value="NADK"/>
</dbReference>
<feature type="binding site" evidence="6">
    <location>
        <begin position="148"/>
        <end position="149"/>
    </location>
    <ligand>
        <name>NAD(+)</name>
        <dbReference type="ChEBI" id="CHEBI:57540"/>
    </ligand>
</feature>
<keyword evidence="1 6" id="KW-0808">Transferase</keyword>
<dbReference type="eggNOG" id="COG0061">
    <property type="taxonomic scope" value="Bacteria"/>
</dbReference>
<dbReference type="AlphaFoldDB" id="F4KQP8"/>
<keyword evidence="3 6" id="KW-0521">NADP</keyword>
<organism evidence="7 8">
    <name type="scientific">Haliscomenobacter hydrossis (strain ATCC 27775 / DSM 1100 / LMG 10767 / O)</name>
    <dbReference type="NCBI Taxonomy" id="760192"/>
    <lineage>
        <taxon>Bacteria</taxon>
        <taxon>Pseudomonadati</taxon>
        <taxon>Bacteroidota</taxon>
        <taxon>Saprospiria</taxon>
        <taxon>Saprospirales</taxon>
        <taxon>Haliscomenobacteraceae</taxon>
        <taxon>Haliscomenobacter</taxon>
    </lineage>
</organism>
<dbReference type="Gene3D" id="2.60.200.30">
    <property type="entry name" value="Probable inorganic polyphosphate/atp-NAD kinase, domain 2"/>
    <property type="match status" value="1"/>
</dbReference>
<dbReference type="InterPro" id="IPR016064">
    <property type="entry name" value="NAD/diacylglycerol_kinase_sf"/>
</dbReference>
<keyword evidence="6" id="KW-0067">ATP-binding</keyword>
<reference evidence="7 8" key="1">
    <citation type="journal article" date="2011" name="Stand. Genomic Sci.">
        <title>Complete genome sequence of Haliscomenobacter hydrossis type strain (O).</title>
        <authorList>
            <consortium name="US DOE Joint Genome Institute (JGI-PGF)"/>
            <person name="Daligault H."/>
            <person name="Lapidus A."/>
            <person name="Zeytun A."/>
            <person name="Nolan M."/>
            <person name="Lucas S."/>
            <person name="Del Rio T.G."/>
            <person name="Tice H."/>
            <person name="Cheng J.F."/>
            <person name="Tapia R."/>
            <person name="Han C."/>
            <person name="Goodwin L."/>
            <person name="Pitluck S."/>
            <person name="Liolios K."/>
            <person name="Pagani I."/>
            <person name="Ivanova N."/>
            <person name="Huntemann M."/>
            <person name="Mavromatis K."/>
            <person name="Mikhailova N."/>
            <person name="Pati A."/>
            <person name="Chen A."/>
            <person name="Palaniappan K."/>
            <person name="Land M."/>
            <person name="Hauser L."/>
            <person name="Brambilla E.M."/>
            <person name="Rohde M."/>
            <person name="Verbarg S."/>
            <person name="Goker M."/>
            <person name="Bristow J."/>
            <person name="Eisen J.A."/>
            <person name="Markowitz V."/>
            <person name="Hugenholtz P."/>
            <person name="Kyrpides N.C."/>
            <person name="Klenk H.P."/>
            <person name="Woyke T."/>
        </authorList>
    </citation>
    <scope>NUCLEOTIDE SEQUENCE [LARGE SCALE GENOMIC DNA]</scope>
    <source>
        <strain evidence="8">ATCC 27775 / DSM 1100 / LMG 10767 / O</strain>
    </source>
</reference>
<dbReference type="GO" id="GO:0019674">
    <property type="term" value="P:NAD+ metabolic process"/>
    <property type="evidence" value="ECO:0007669"/>
    <property type="project" value="InterPro"/>
</dbReference>
<feature type="binding site" evidence="6">
    <location>
        <begin position="75"/>
        <end position="76"/>
    </location>
    <ligand>
        <name>NAD(+)</name>
        <dbReference type="ChEBI" id="CHEBI:57540"/>
    </ligand>
</feature>
<feature type="binding site" evidence="6">
    <location>
        <begin position="189"/>
        <end position="194"/>
    </location>
    <ligand>
        <name>NAD(+)</name>
        <dbReference type="ChEBI" id="CHEBI:57540"/>
    </ligand>
</feature>
<comment type="subcellular location">
    <subcellularLocation>
        <location evidence="6">Cytoplasm</location>
    </subcellularLocation>
</comment>
<dbReference type="HOGENOM" id="CLU_008831_0_3_10"/>
<comment type="cofactor">
    <cofactor evidence="6">
        <name>a divalent metal cation</name>
        <dbReference type="ChEBI" id="CHEBI:60240"/>
    </cofactor>
</comment>
<gene>
    <name evidence="6" type="primary">nadK</name>
    <name evidence="7" type="ordered locus">Halhy_3160</name>
</gene>
<keyword evidence="2 6" id="KW-0418">Kinase</keyword>
<accession>F4KQP8</accession>
<feature type="binding site" evidence="6">
    <location>
        <position position="178"/>
    </location>
    <ligand>
        <name>NAD(+)</name>
        <dbReference type="ChEBI" id="CHEBI:57540"/>
    </ligand>
</feature>
<dbReference type="STRING" id="760192.Halhy_3160"/>
<feature type="active site" description="Proton acceptor" evidence="6">
    <location>
        <position position="75"/>
    </location>
</feature>
<dbReference type="GO" id="GO:0005524">
    <property type="term" value="F:ATP binding"/>
    <property type="evidence" value="ECO:0007669"/>
    <property type="project" value="UniProtKB-KW"/>
</dbReference>
<evidence type="ECO:0000256" key="4">
    <source>
        <dbReference type="ARBA" id="ARBA00023027"/>
    </source>
</evidence>
<dbReference type="Proteomes" id="UP000008461">
    <property type="component" value="Chromosome"/>
</dbReference>
<dbReference type="GO" id="GO:0046872">
    <property type="term" value="F:metal ion binding"/>
    <property type="evidence" value="ECO:0007669"/>
    <property type="project" value="UniProtKB-UniRule"/>
</dbReference>
<dbReference type="GO" id="GO:0051287">
    <property type="term" value="F:NAD binding"/>
    <property type="evidence" value="ECO:0007669"/>
    <property type="project" value="UniProtKB-ARBA"/>
</dbReference>
<protein>
    <recommendedName>
        <fullName evidence="6">NAD kinase</fullName>
        <ecNumber evidence="6">2.7.1.23</ecNumber>
    </recommendedName>
    <alternativeName>
        <fullName evidence="6">ATP-dependent NAD kinase</fullName>
    </alternativeName>
</protein>
<comment type="catalytic activity">
    <reaction evidence="5 6">
        <text>NAD(+) + ATP = ADP + NADP(+) + H(+)</text>
        <dbReference type="Rhea" id="RHEA:18629"/>
        <dbReference type="ChEBI" id="CHEBI:15378"/>
        <dbReference type="ChEBI" id="CHEBI:30616"/>
        <dbReference type="ChEBI" id="CHEBI:57540"/>
        <dbReference type="ChEBI" id="CHEBI:58349"/>
        <dbReference type="ChEBI" id="CHEBI:456216"/>
        <dbReference type="EC" id="2.7.1.23"/>
    </reaction>
</comment>
<dbReference type="PANTHER" id="PTHR20275:SF0">
    <property type="entry name" value="NAD KINASE"/>
    <property type="match status" value="1"/>
</dbReference>
<keyword evidence="8" id="KW-1185">Reference proteome</keyword>
<keyword evidence="4 6" id="KW-0520">NAD</keyword>
<dbReference type="OrthoDB" id="9774737at2"/>
<dbReference type="GO" id="GO:0005737">
    <property type="term" value="C:cytoplasm"/>
    <property type="evidence" value="ECO:0007669"/>
    <property type="project" value="UniProtKB-SubCell"/>
</dbReference>
<evidence type="ECO:0000256" key="5">
    <source>
        <dbReference type="ARBA" id="ARBA00047925"/>
    </source>
</evidence>
<dbReference type="KEGG" id="hhy:Halhy_3160"/>
<evidence type="ECO:0000256" key="2">
    <source>
        <dbReference type="ARBA" id="ARBA00022777"/>
    </source>
</evidence>
<dbReference type="EC" id="2.7.1.23" evidence="6"/>
<evidence type="ECO:0000256" key="6">
    <source>
        <dbReference type="HAMAP-Rule" id="MF_00361"/>
    </source>
</evidence>
<dbReference type="EMBL" id="CP002691">
    <property type="protein sequence ID" value="AEE51021.1"/>
    <property type="molecule type" value="Genomic_DNA"/>
</dbReference>
<comment type="similarity">
    <text evidence="6">Belongs to the NAD kinase family.</text>
</comment>
<dbReference type="NCBIfam" id="NF002521">
    <property type="entry name" value="PRK01911.1"/>
    <property type="match status" value="1"/>
</dbReference>
<dbReference type="GO" id="GO:0006741">
    <property type="term" value="P:NADP+ biosynthetic process"/>
    <property type="evidence" value="ECO:0007669"/>
    <property type="project" value="UniProtKB-UniRule"/>
</dbReference>
<keyword evidence="6" id="KW-0963">Cytoplasm</keyword>
<dbReference type="SUPFAM" id="SSF111331">
    <property type="entry name" value="NAD kinase/diacylglycerol kinase-like"/>
    <property type="match status" value="1"/>
</dbReference>
<reference key="2">
    <citation type="submission" date="2011-04" db="EMBL/GenBank/DDBJ databases">
        <title>Complete sequence of chromosome of Haliscomenobacter hydrossis DSM 1100.</title>
        <authorList>
            <consortium name="US DOE Joint Genome Institute (JGI-PGF)"/>
            <person name="Lucas S."/>
            <person name="Han J."/>
            <person name="Lapidus A."/>
            <person name="Bruce D."/>
            <person name="Goodwin L."/>
            <person name="Pitluck S."/>
            <person name="Peters L."/>
            <person name="Kyrpides N."/>
            <person name="Mavromatis K."/>
            <person name="Ivanova N."/>
            <person name="Ovchinnikova G."/>
            <person name="Pagani I."/>
            <person name="Daligault H."/>
            <person name="Detter J.C."/>
            <person name="Han C."/>
            <person name="Land M."/>
            <person name="Hauser L."/>
            <person name="Markowitz V."/>
            <person name="Cheng J.-F."/>
            <person name="Hugenholtz P."/>
            <person name="Woyke T."/>
            <person name="Wu D."/>
            <person name="Verbarg S."/>
            <person name="Frueling A."/>
            <person name="Brambilla E."/>
            <person name="Klenk H.-P."/>
            <person name="Eisen J.A."/>
        </authorList>
    </citation>
    <scope>NUCLEOTIDE SEQUENCE</scope>
    <source>
        <strain>DSM 1100</strain>
    </source>
</reference>
<dbReference type="HAMAP" id="MF_00361">
    <property type="entry name" value="NAD_kinase"/>
    <property type="match status" value="1"/>
</dbReference>
<sequence length="293" mass="32757">MRVVVYAYVLKDHDVPHIQLLFDALHAENISVYVYGPFLDLLRDKVVFQKDVGEFDGYIDFTLKSFDFVIALGGDGTILSAVTHVRESGVPILGINLGRLGFLASIEKKRIKEAVQLLAKGRYSIEERGLLYLESNMPLFGDTRFALNDFTILKRDTSSMITIHTYINGSYLNTYWADGIIVATPTGSTGYSLSCGGPIIFPNSGNFVITPVATHNLNVRPVVISDDSIISFDVEGRAENFLCTLDSRFETITSAHQLAVRKNDFCIHLVQLHDYGFMDTMRDKLAWGQDSRN</sequence>
<feature type="binding site" evidence="6">
    <location>
        <position position="213"/>
    </location>
    <ligand>
        <name>NAD(+)</name>
        <dbReference type="ChEBI" id="CHEBI:57540"/>
    </ligand>
</feature>
<dbReference type="Pfam" id="PF20143">
    <property type="entry name" value="NAD_kinase_C"/>
    <property type="match status" value="1"/>
</dbReference>
<evidence type="ECO:0000313" key="7">
    <source>
        <dbReference type="EMBL" id="AEE51021.1"/>
    </source>
</evidence>
<dbReference type="GO" id="GO:0003951">
    <property type="term" value="F:NAD+ kinase activity"/>
    <property type="evidence" value="ECO:0007669"/>
    <property type="project" value="UniProtKB-UniRule"/>
</dbReference>
<dbReference type="InterPro" id="IPR017438">
    <property type="entry name" value="ATP-NAD_kinase_N"/>
</dbReference>
<keyword evidence="6" id="KW-0547">Nucleotide-binding</keyword>
<evidence type="ECO:0000313" key="8">
    <source>
        <dbReference type="Proteomes" id="UP000008461"/>
    </source>
</evidence>
<name>F4KQP8_HALH1</name>
<evidence type="ECO:0000256" key="3">
    <source>
        <dbReference type="ARBA" id="ARBA00022857"/>
    </source>
</evidence>
<evidence type="ECO:0000256" key="1">
    <source>
        <dbReference type="ARBA" id="ARBA00022679"/>
    </source>
</evidence>
<dbReference type="InterPro" id="IPR017437">
    <property type="entry name" value="ATP-NAD_kinase_PpnK-typ_C"/>
</dbReference>
<dbReference type="PANTHER" id="PTHR20275">
    <property type="entry name" value="NAD KINASE"/>
    <property type="match status" value="1"/>
</dbReference>
<dbReference type="Gene3D" id="3.40.50.10330">
    <property type="entry name" value="Probable inorganic polyphosphate/atp-NAD kinase, domain 1"/>
    <property type="match status" value="1"/>
</dbReference>
<proteinExistence type="inferred from homology"/>
<dbReference type="RefSeq" id="WP_013765563.1">
    <property type="nucleotide sequence ID" value="NC_015510.1"/>
</dbReference>
<comment type="function">
    <text evidence="6">Involved in the regulation of the intracellular balance of NAD and NADP, and is a key enzyme in the biosynthesis of NADP. Catalyzes specifically the phosphorylation on 2'-hydroxyl of the adenosine moiety of NAD to yield NADP.</text>
</comment>